<keyword evidence="8" id="KW-0547">Nucleotide-binding</keyword>
<evidence type="ECO:0000313" key="8">
    <source>
        <dbReference type="EMBL" id="GAK31183.1"/>
    </source>
</evidence>
<keyword evidence="2 6" id="KW-1003">Cell membrane</keyword>
<dbReference type="AlphaFoldDB" id="A0A069CVC8"/>
<evidence type="ECO:0000256" key="4">
    <source>
        <dbReference type="ARBA" id="ARBA00022989"/>
    </source>
</evidence>
<evidence type="ECO:0000259" key="7">
    <source>
        <dbReference type="Pfam" id="PF02687"/>
    </source>
</evidence>
<feature type="transmembrane region" description="Helical" evidence="6">
    <location>
        <begin position="226"/>
        <end position="246"/>
    </location>
</feature>
<dbReference type="GO" id="GO:0005886">
    <property type="term" value="C:plasma membrane"/>
    <property type="evidence" value="ECO:0007669"/>
    <property type="project" value="UniProtKB-SubCell"/>
</dbReference>
<keyword evidence="3 6" id="KW-0812">Transmembrane</keyword>
<dbReference type="OrthoDB" id="1705903at2"/>
<dbReference type="InterPro" id="IPR003838">
    <property type="entry name" value="ABC3_permease_C"/>
</dbReference>
<keyword evidence="9" id="KW-1185">Reference proteome</keyword>
<feature type="domain" description="ABC3 transporter permease C-terminal" evidence="7">
    <location>
        <begin position="61"/>
        <end position="165"/>
    </location>
</feature>
<organism evidence="8 9">
    <name type="scientific">Weissella oryzae (strain DSM 25784 / JCM 18191 / LMG 30913 / SG25)</name>
    <dbReference type="NCBI Taxonomy" id="1329250"/>
    <lineage>
        <taxon>Bacteria</taxon>
        <taxon>Bacillati</taxon>
        <taxon>Bacillota</taxon>
        <taxon>Bacilli</taxon>
        <taxon>Lactobacillales</taxon>
        <taxon>Lactobacillaceae</taxon>
        <taxon>Weissella</taxon>
    </lineage>
</organism>
<keyword evidence="5 6" id="KW-0472">Membrane</keyword>
<comment type="subcellular location">
    <subcellularLocation>
        <location evidence="1 6">Cell membrane</location>
        <topology evidence="1 6">Multi-pass membrane protein</topology>
    </subcellularLocation>
</comment>
<dbReference type="eggNOG" id="COG0577">
    <property type="taxonomic scope" value="Bacteria"/>
</dbReference>
<sequence length="606" mass="67355">MFNVAIKSLKSRWRDFTVLFVGLVLAIAIFYMFTALATNESFLHANSSISLLGPVFTVGEFLLGVITFVYLNFANSFLLQIRQSEYGLISMLGARKSQIGALLFIETILLGLVALVIGLAFGLGLTALSSTFLLGLLDIQVQHWSSFSLGALIDTSLFFIALFILNGFINTVKLRRVDTITLLNANHTAKQPKVKPLSDIIVGLLGLIILSLSFVLMIKINDFGSVYLAVFVTIIILNIWGTYLFLSRTLKLVLLKLRETNFIKKSLRPFINGQTLFRLSDYQKILTAISVIFALALGAVSVGQAFQVLIPQQAQGSSPITAAYTSKNVDLSKLNDLTWSNEYHYVIRNNVVYFNVKEINTHKVPTIINPESDHPRTKWLSGDAMLENPGTEHTLRDVAGQLVKYSPTTYTDFKAKLLPDDLALGQQGDVKTVTLIRVNNLINNQDILKKNQAIEIKATGVNDQVMAGNYSTFNMLKSFSGGLEFMGFFLGIGFLAMLASTLMFKILSSVSTDKHRYEILRMIGANKQVIRRTIATDIGILFMIPLLIGTIDVLFGLKMFELILHQPYAGLLSAMISMYGIYFIYYVITIVYYIKLTGATKGAIRK</sequence>
<evidence type="ECO:0000313" key="9">
    <source>
        <dbReference type="Proteomes" id="UP000030643"/>
    </source>
</evidence>
<dbReference type="PANTHER" id="PTHR46795:SF3">
    <property type="entry name" value="ABC TRANSPORTER PERMEASE"/>
    <property type="match status" value="1"/>
</dbReference>
<protein>
    <submittedName>
        <fullName evidence="8">Peptide ABC transporter ATP-binding protein</fullName>
    </submittedName>
</protein>
<dbReference type="Pfam" id="PF02687">
    <property type="entry name" value="FtsX"/>
    <property type="match status" value="1"/>
</dbReference>
<accession>A0A069CVC8</accession>
<feature type="transmembrane region" description="Helical" evidence="6">
    <location>
        <begin position="147"/>
        <end position="169"/>
    </location>
</feature>
<dbReference type="Proteomes" id="UP000030643">
    <property type="component" value="Unassembled WGS sequence"/>
</dbReference>
<evidence type="ECO:0000256" key="6">
    <source>
        <dbReference type="PIRNR" id="PIRNR018968"/>
    </source>
</evidence>
<keyword evidence="8" id="KW-0067">ATP-binding</keyword>
<dbReference type="InterPro" id="IPR052536">
    <property type="entry name" value="ABC-4_Integral_Memb_Prot"/>
</dbReference>
<name>A0A069CVC8_WEIOS</name>
<dbReference type="STRING" id="1329250.WOSG25_080150"/>
<evidence type="ECO:0000256" key="1">
    <source>
        <dbReference type="ARBA" id="ARBA00004651"/>
    </source>
</evidence>
<keyword evidence="6" id="KW-0813">Transport</keyword>
<dbReference type="PIRSF" id="PIRSF018968">
    <property type="entry name" value="ABC_permease_BceB"/>
    <property type="match status" value="1"/>
</dbReference>
<dbReference type="GO" id="GO:0005524">
    <property type="term" value="F:ATP binding"/>
    <property type="evidence" value="ECO:0007669"/>
    <property type="project" value="UniProtKB-KW"/>
</dbReference>
<feature type="transmembrane region" description="Helical" evidence="6">
    <location>
        <begin position="568"/>
        <end position="594"/>
    </location>
</feature>
<feature type="transmembrane region" description="Helical" evidence="6">
    <location>
        <begin position="485"/>
        <end position="508"/>
    </location>
</feature>
<feature type="transmembrane region" description="Helical" evidence="6">
    <location>
        <begin position="285"/>
        <end position="310"/>
    </location>
</feature>
<proteinExistence type="inferred from homology"/>
<feature type="transmembrane region" description="Helical" evidence="6">
    <location>
        <begin position="56"/>
        <end position="78"/>
    </location>
</feature>
<dbReference type="PANTHER" id="PTHR46795">
    <property type="entry name" value="ABC TRANSPORTER PERMEASE-RELATED-RELATED"/>
    <property type="match status" value="1"/>
</dbReference>
<feature type="transmembrane region" description="Helical" evidence="6">
    <location>
        <begin position="99"/>
        <end position="127"/>
    </location>
</feature>
<evidence type="ECO:0000256" key="5">
    <source>
        <dbReference type="ARBA" id="ARBA00023136"/>
    </source>
</evidence>
<feature type="transmembrane region" description="Helical" evidence="6">
    <location>
        <begin position="16"/>
        <end position="36"/>
    </location>
</feature>
<dbReference type="InterPro" id="IPR027022">
    <property type="entry name" value="ABC_permease_BceB-typ"/>
</dbReference>
<dbReference type="GO" id="GO:0055085">
    <property type="term" value="P:transmembrane transport"/>
    <property type="evidence" value="ECO:0007669"/>
    <property type="project" value="UniProtKB-UniRule"/>
</dbReference>
<dbReference type="RefSeq" id="WP_027699195.1">
    <property type="nucleotide sequence ID" value="NZ_DF820491.1"/>
</dbReference>
<evidence type="ECO:0000256" key="3">
    <source>
        <dbReference type="ARBA" id="ARBA00022692"/>
    </source>
</evidence>
<dbReference type="EMBL" id="DF820491">
    <property type="protein sequence ID" value="GAK31183.1"/>
    <property type="molecule type" value="Genomic_DNA"/>
</dbReference>
<feature type="transmembrane region" description="Helical" evidence="6">
    <location>
        <begin position="200"/>
        <end position="220"/>
    </location>
</feature>
<gene>
    <name evidence="8" type="ORF">WOSG25_080150</name>
</gene>
<keyword evidence="4 6" id="KW-1133">Transmembrane helix</keyword>
<comment type="similarity">
    <text evidence="6">Belongs to the ABC-4 integral membrane protein family.</text>
</comment>
<reference evidence="9" key="1">
    <citation type="journal article" date="2014" name="Genome Announc.">
        <title>Draft genome sequence of Weissella oryzae SG25T, isolated from fermented rice grains.</title>
        <authorList>
            <person name="Tanizawa Y."/>
            <person name="Fujisawa T."/>
            <person name="Mochizuki T."/>
            <person name="Kaminuma E."/>
            <person name="Suzuki Y."/>
            <person name="Nakamura Y."/>
            <person name="Tohno M."/>
        </authorList>
    </citation>
    <scope>NUCLEOTIDE SEQUENCE [LARGE SCALE GENOMIC DNA]</scope>
    <source>
        <strain evidence="9">DSM 25784 / JCM 18191 / LMG 30913 / SG25</strain>
    </source>
</reference>
<evidence type="ECO:0000256" key="2">
    <source>
        <dbReference type="ARBA" id="ARBA00022475"/>
    </source>
</evidence>